<keyword evidence="6" id="KW-1185">Reference proteome</keyword>
<keyword evidence="3" id="KW-0479">Metal-binding</keyword>
<keyword evidence="2" id="KW-0349">Heme</keyword>
<reference evidence="5 6" key="1">
    <citation type="submission" date="2020-08" db="EMBL/GenBank/DDBJ databases">
        <title>Genomic Encyclopedia of Type Strains, Phase IV (KMG-IV): sequencing the most valuable type-strain genomes for metagenomic binning, comparative biology and taxonomic classification.</title>
        <authorList>
            <person name="Goeker M."/>
        </authorList>
    </citation>
    <scope>NUCLEOTIDE SEQUENCE [LARGE SCALE GENOMIC DNA]</scope>
    <source>
        <strain evidence="5 6">DSM 101064</strain>
    </source>
</reference>
<dbReference type="GO" id="GO:0046872">
    <property type="term" value="F:metal ion binding"/>
    <property type="evidence" value="ECO:0007669"/>
    <property type="project" value="UniProtKB-KW"/>
</dbReference>
<protein>
    <submittedName>
        <fullName evidence="5">Hemoglobin</fullName>
    </submittedName>
</protein>
<dbReference type="SUPFAM" id="SSF46458">
    <property type="entry name" value="Globin-like"/>
    <property type="match status" value="1"/>
</dbReference>
<accession>A0A7W9BN07</accession>
<dbReference type="InterPro" id="IPR012292">
    <property type="entry name" value="Globin/Proto"/>
</dbReference>
<sequence>MSIPPRFPITRDQIADVVATFYSRVRKDTDLGPIFAAHVDNWPQHETKIMGFWCNALLHERSYNGNPMQAHMDAGNVKPAHFAIWLPLFDSVLTEKLPHDTAQSWSALAHRIGQGLKFGLETYTAKPGDVPNLAG</sequence>
<dbReference type="CDD" id="cd08916">
    <property type="entry name" value="TrHb3_P"/>
    <property type="match status" value="1"/>
</dbReference>
<evidence type="ECO:0000313" key="6">
    <source>
        <dbReference type="Proteomes" id="UP000535415"/>
    </source>
</evidence>
<evidence type="ECO:0000256" key="2">
    <source>
        <dbReference type="ARBA" id="ARBA00022617"/>
    </source>
</evidence>
<keyword evidence="1" id="KW-0813">Transport</keyword>
<keyword evidence="4" id="KW-0408">Iron</keyword>
<dbReference type="GO" id="GO:0020037">
    <property type="term" value="F:heme binding"/>
    <property type="evidence" value="ECO:0007669"/>
    <property type="project" value="InterPro"/>
</dbReference>
<dbReference type="AlphaFoldDB" id="A0A7W9BN07"/>
<gene>
    <name evidence="5" type="ORF">FHS72_002972</name>
</gene>
<name>A0A7W9BN07_9RHOB</name>
<evidence type="ECO:0000313" key="5">
    <source>
        <dbReference type="EMBL" id="MBB5723332.1"/>
    </source>
</evidence>
<evidence type="ECO:0000256" key="4">
    <source>
        <dbReference type="ARBA" id="ARBA00023004"/>
    </source>
</evidence>
<proteinExistence type="predicted"/>
<dbReference type="Pfam" id="PF01152">
    <property type="entry name" value="Bac_globin"/>
    <property type="match status" value="1"/>
</dbReference>
<dbReference type="GO" id="GO:0019825">
    <property type="term" value="F:oxygen binding"/>
    <property type="evidence" value="ECO:0007669"/>
    <property type="project" value="InterPro"/>
</dbReference>
<evidence type="ECO:0000256" key="1">
    <source>
        <dbReference type="ARBA" id="ARBA00022448"/>
    </source>
</evidence>
<organism evidence="5 6">
    <name type="scientific">Yoonia ponticola</name>
    <dbReference type="NCBI Taxonomy" id="1524255"/>
    <lineage>
        <taxon>Bacteria</taxon>
        <taxon>Pseudomonadati</taxon>
        <taxon>Pseudomonadota</taxon>
        <taxon>Alphaproteobacteria</taxon>
        <taxon>Rhodobacterales</taxon>
        <taxon>Paracoccaceae</taxon>
        <taxon>Yoonia</taxon>
    </lineage>
</organism>
<dbReference type="InterPro" id="IPR009050">
    <property type="entry name" value="Globin-like_sf"/>
</dbReference>
<dbReference type="InterPro" id="IPR001486">
    <property type="entry name" value="Hemoglobin_trunc"/>
</dbReference>
<comment type="caution">
    <text evidence="5">The sequence shown here is derived from an EMBL/GenBank/DDBJ whole genome shotgun (WGS) entry which is preliminary data.</text>
</comment>
<dbReference type="Gene3D" id="1.10.490.10">
    <property type="entry name" value="Globins"/>
    <property type="match status" value="1"/>
</dbReference>
<dbReference type="Proteomes" id="UP000535415">
    <property type="component" value="Unassembled WGS sequence"/>
</dbReference>
<dbReference type="RefSeq" id="WP_183530441.1">
    <property type="nucleotide sequence ID" value="NZ_JACIJM010000009.1"/>
</dbReference>
<dbReference type="EMBL" id="JACIJM010000009">
    <property type="protein sequence ID" value="MBB5723332.1"/>
    <property type="molecule type" value="Genomic_DNA"/>
</dbReference>
<evidence type="ECO:0000256" key="3">
    <source>
        <dbReference type="ARBA" id="ARBA00022723"/>
    </source>
</evidence>